<keyword evidence="3" id="KW-1185">Reference proteome</keyword>
<evidence type="ECO:0000313" key="3">
    <source>
        <dbReference type="Proteomes" id="UP000276991"/>
    </source>
</evidence>
<dbReference type="AlphaFoldDB" id="A0A498SJC4"/>
<sequence length="233" mass="26863">MRPKSYSFMDSKDVILQKNITEHVDDSKINEINPLEKMSSLTNLSSHTKARSFLRDFRKLFMKNKTSTDATANTITTTTTTTNATTTSTKINYSLDSIEMENEREDLNDSVTSLRKKSSSWSHCERQKFFRKYHKLAESKLTSTRAQRNDRRMGFISQTVTKNTERGSTVYSKESPAGMPSKQWQSDQRDAINSFYKSLKSKTMKIGIKKKQTDETNDSIWILRIHKNDDSGL</sequence>
<dbReference type="STRING" id="6277.A0A498SJC4"/>
<dbReference type="Proteomes" id="UP000276991">
    <property type="component" value="Unassembled WGS sequence"/>
</dbReference>
<dbReference type="OrthoDB" id="5845215at2759"/>
<accession>A0A498SJC4</accession>
<proteinExistence type="predicted"/>
<dbReference type="EMBL" id="UPTC01002657">
    <property type="protein sequence ID" value="VBB33739.1"/>
    <property type="molecule type" value="Genomic_DNA"/>
</dbReference>
<protein>
    <submittedName>
        <fullName evidence="2">Uncharacterized protein</fullName>
    </submittedName>
</protein>
<evidence type="ECO:0000313" key="2">
    <source>
        <dbReference type="EMBL" id="VBB33739.1"/>
    </source>
</evidence>
<feature type="region of interest" description="Disordered" evidence="1">
    <location>
        <begin position="166"/>
        <end position="187"/>
    </location>
</feature>
<name>A0A498SJC4_ACAVI</name>
<evidence type="ECO:0000256" key="1">
    <source>
        <dbReference type="SAM" id="MobiDB-lite"/>
    </source>
</evidence>
<organism evidence="2 3">
    <name type="scientific">Acanthocheilonema viteae</name>
    <name type="common">Filarial nematode worm</name>
    <name type="synonym">Dipetalonema viteae</name>
    <dbReference type="NCBI Taxonomy" id="6277"/>
    <lineage>
        <taxon>Eukaryota</taxon>
        <taxon>Metazoa</taxon>
        <taxon>Ecdysozoa</taxon>
        <taxon>Nematoda</taxon>
        <taxon>Chromadorea</taxon>
        <taxon>Rhabditida</taxon>
        <taxon>Spirurina</taxon>
        <taxon>Spiruromorpha</taxon>
        <taxon>Filarioidea</taxon>
        <taxon>Onchocercidae</taxon>
        <taxon>Acanthocheilonema</taxon>
    </lineage>
</organism>
<gene>
    <name evidence="2" type="ORF">NAV_LOCUS8530</name>
</gene>
<reference evidence="2 3" key="1">
    <citation type="submission" date="2018-08" db="EMBL/GenBank/DDBJ databases">
        <authorList>
            <person name="Laetsch R D."/>
            <person name="Stevens L."/>
            <person name="Kumar S."/>
            <person name="Blaxter L. M."/>
        </authorList>
    </citation>
    <scope>NUCLEOTIDE SEQUENCE [LARGE SCALE GENOMIC DNA]</scope>
</reference>